<dbReference type="Pfam" id="PF07690">
    <property type="entry name" value="MFS_1"/>
    <property type="match status" value="1"/>
</dbReference>
<feature type="transmembrane region" description="Helical" evidence="10">
    <location>
        <begin position="201"/>
        <end position="221"/>
    </location>
</feature>
<dbReference type="InterPro" id="IPR005829">
    <property type="entry name" value="Sugar_transporter_CS"/>
</dbReference>
<gene>
    <name evidence="12" type="primary">proP_1</name>
    <name evidence="12" type="ORF">KBTEX_00393</name>
</gene>
<feature type="transmembrane region" description="Helical" evidence="10">
    <location>
        <begin position="125"/>
        <end position="148"/>
    </location>
</feature>
<dbReference type="PROSITE" id="PS00217">
    <property type="entry name" value="SUGAR_TRANSPORT_2"/>
    <property type="match status" value="1"/>
</dbReference>
<dbReference type="InterPro" id="IPR020846">
    <property type="entry name" value="MFS_dom"/>
</dbReference>
<evidence type="ECO:0000256" key="4">
    <source>
        <dbReference type="ARBA" id="ARBA00022475"/>
    </source>
</evidence>
<dbReference type="EMBL" id="MN079079">
    <property type="protein sequence ID" value="QEA04090.1"/>
    <property type="molecule type" value="Genomic_DNA"/>
</dbReference>
<evidence type="ECO:0000256" key="1">
    <source>
        <dbReference type="ARBA" id="ARBA00004651"/>
    </source>
</evidence>
<feature type="transmembrane region" description="Helical" evidence="10">
    <location>
        <begin position="41"/>
        <end position="59"/>
    </location>
</feature>
<evidence type="ECO:0000256" key="10">
    <source>
        <dbReference type="SAM" id="Phobius"/>
    </source>
</evidence>
<feature type="transmembrane region" description="Helical" evidence="10">
    <location>
        <begin position="65"/>
        <end position="93"/>
    </location>
</feature>
<accession>A0A5B8R639</accession>
<dbReference type="PANTHER" id="PTHR43528">
    <property type="entry name" value="ALPHA-KETOGLUTARATE PERMEASE"/>
    <property type="match status" value="1"/>
</dbReference>
<evidence type="ECO:0000256" key="5">
    <source>
        <dbReference type="ARBA" id="ARBA00022692"/>
    </source>
</evidence>
<keyword evidence="4" id="KW-1003">Cell membrane</keyword>
<keyword evidence="7 10" id="KW-1133">Transmembrane helix</keyword>
<evidence type="ECO:0000313" key="12">
    <source>
        <dbReference type="EMBL" id="QEA04090.1"/>
    </source>
</evidence>
<dbReference type="GO" id="GO:0005886">
    <property type="term" value="C:plasma membrane"/>
    <property type="evidence" value="ECO:0007669"/>
    <property type="project" value="UniProtKB-SubCell"/>
</dbReference>
<protein>
    <submittedName>
        <fullName evidence="12">Proline/betaine transporter</fullName>
    </submittedName>
</protein>
<feature type="transmembrane region" description="Helical" evidence="10">
    <location>
        <begin position="289"/>
        <end position="309"/>
    </location>
</feature>
<dbReference type="InterPro" id="IPR011701">
    <property type="entry name" value="MFS"/>
</dbReference>
<dbReference type="SUPFAM" id="SSF103473">
    <property type="entry name" value="MFS general substrate transporter"/>
    <property type="match status" value="1"/>
</dbReference>
<keyword evidence="5 10" id="KW-0812">Transmembrane</keyword>
<organism evidence="12">
    <name type="scientific">uncultured organism</name>
    <dbReference type="NCBI Taxonomy" id="155900"/>
    <lineage>
        <taxon>unclassified sequences</taxon>
        <taxon>environmental samples</taxon>
    </lineage>
</organism>
<proteinExistence type="inferred from homology"/>
<evidence type="ECO:0000256" key="9">
    <source>
        <dbReference type="SAM" id="MobiDB-lite"/>
    </source>
</evidence>
<comment type="subcellular location">
    <subcellularLocation>
        <location evidence="1">Cell membrane</location>
        <topology evidence="1">Multi-pass membrane protein</topology>
    </subcellularLocation>
</comment>
<feature type="transmembrane region" description="Helical" evidence="10">
    <location>
        <begin position="415"/>
        <end position="432"/>
    </location>
</feature>
<name>A0A5B8R639_9ZZZZ</name>
<evidence type="ECO:0000256" key="3">
    <source>
        <dbReference type="ARBA" id="ARBA00022448"/>
    </source>
</evidence>
<feature type="transmembrane region" description="Helical" evidence="10">
    <location>
        <begin position="169"/>
        <end position="189"/>
    </location>
</feature>
<feature type="transmembrane region" description="Helical" evidence="10">
    <location>
        <begin position="100"/>
        <end position="119"/>
    </location>
</feature>
<dbReference type="AlphaFoldDB" id="A0A5B8R639"/>
<comment type="similarity">
    <text evidence="2">Belongs to the major facilitator superfamily. Metabolite:H+ Symporter (MHS) family (TC 2.A.1.6) family.</text>
</comment>
<dbReference type="Gene3D" id="1.20.1250.20">
    <property type="entry name" value="MFS general substrate transporter like domains"/>
    <property type="match status" value="2"/>
</dbReference>
<keyword evidence="6" id="KW-0769">Symport</keyword>
<dbReference type="InterPro" id="IPR051084">
    <property type="entry name" value="H+-coupled_symporters"/>
</dbReference>
<dbReference type="GO" id="GO:0015293">
    <property type="term" value="F:symporter activity"/>
    <property type="evidence" value="ECO:0007669"/>
    <property type="project" value="UniProtKB-KW"/>
</dbReference>
<evidence type="ECO:0000259" key="11">
    <source>
        <dbReference type="PROSITE" id="PS50850"/>
    </source>
</evidence>
<evidence type="ECO:0000256" key="2">
    <source>
        <dbReference type="ARBA" id="ARBA00008240"/>
    </source>
</evidence>
<feature type="transmembrane region" description="Helical" evidence="10">
    <location>
        <begin position="347"/>
        <end position="372"/>
    </location>
</feature>
<feature type="domain" description="Major facilitator superfamily (MFS) profile" evidence="11">
    <location>
        <begin position="29"/>
        <end position="437"/>
    </location>
</feature>
<reference evidence="12" key="1">
    <citation type="submission" date="2019-06" db="EMBL/GenBank/DDBJ databases">
        <authorList>
            <person name="Murdoch R.W."/>
            <person name="Fathepure B."/>
        </authorList>
    </citation>
    <scope>NUCLEOTIDE SEQUENCE</scope>
</reference>
<keyword evidence="3" id="KW-0813">Transport</keyword>
<feature type="compositionally biased region" description="Polar residues" evidence="9">
    <location>
        <begin position="1"/>
        <end position="14"/>
    </location>
</feature>
<dbReference type="InterPro" id="IPR036259">
    <property type="entry name" value="MFS_trans_sf"/>
</dbReference>
<feature type="region of interest" description="Disordered" evidence="9">
    <location>
        <begin position="1"/>
        <end position="23"/>
    </location>
</feature>
<evidence type="ECO:0000256" key="8">
    <source>
        <dbReference type="ARBA" id="ARBA00023136"/>
    </source>
</evidence>
<dbReference type="PANTHER" id="PTHR43528:SF1">
    <property type="entry name" value="ALPHA-KETOGLUTARATE PERMEASE"/>
    <property type="match status" value="1"/>
</dbReference>
<keyword evidence="8 10" id="KW-0472">Membrane</keyword>
<feature type="transmembrane region" description="Helical" evidence="10">
    <location>
        <begin position="321"/>
        <end position="341"/>
    </location>
</feature>
<dbReference type="FunFam" id="1.20.1250.20:FF:000001">
    <property type="entry name" value="Dicarboxylate MFS transporter"/>
    <property type="match status" value="1"/>
</dbReference>
<sequence>MTSTAGDDTPQQKPTRTKAYTGRAHTPKTVVGGTIGNVMEWYDFALYGFFAPVISQLFFPSDNHLASLIATFGVFAAGFVMRPIGGVVFGYVGDRLGRAAVLKISIITMGTATTLLGLLPTHASAGLWAAVLLVGVRLLQGLSVGGEFSGSVTYMVETSPLHRRGFSGSWANFGSLAGTLVGSGLAALVSTLLPQGAVEAWGWRVPFILGGVFALLAYLYVRDLHSSPHMTHHQAQHEDDSPLHEALTQNLRETVLAVIFASGYGIVFYIPLVYLPTYASEIGGIGNDVALQVNSLGLALAMPIIPLSGWLTDHVMRRRTLLVGAFVLVALCGWALVVLAARGLPDLIAAQVILALLIALPLGSAPAMLVELFPVADRLTGYSLAYNLGLGVAGGTAPMMASWLMSATGYQGAPGLYLVVAALVAAAALWLMQDRSREPLR</sequence>
<evidence type="ECO:0000256" key="7">
    <source>
        <dbReference type="ARBA" id="ARBA00022989"/>
    </source>
</evidence>
<dbReference type="PROSITE" id="PS50850">
    <property type="entry name" value="MFS"/>
    <property type="match status" value="1"/>
</dbReference>
<feature type="transmembrane region" description="Helical" evidence="10">
    <location>
        <begin position="384"/>
        <end position="403"/>
    </location>
</feature>
<feature type="transmembrane region" description="Helical" evidence="10">
    <location>
        <begin position="255"/>
        <end position="277"/>
    </location>
</feature>
<evidence type="ECO:0000256" key="6">
    <source>
        <dbReference type="ARBA" id="ARBA00022847"/>
    </source>
</evidence>